<protein>
    <recommendedName>
        <fullName evidence="10">DNA integrity scanning protein DisA</fullName>
    </recommendedName>
    <alternativeName>
        <fullName evidence="10">Cyclic di-AMP synthase</fullName>
        <shortName evidence="10">c-di-AMP synthase</shortName>
    </alternativeName>
    <alternativeName>
        <fullName evidence="10">Diadenylate cyclase</fullName>
        <ecNumber evidence="10">2.7.7.85</ecNumber>
    </alternativeName>
</protein>
<evidence type="ECO:0000256" key="7">
    <source>
        <dbReference type="ARBA" id="ARBA00022842"/>
    </source>
</evidence>
<evidence type="ECO:0000256" key="8">
    <source>
        <dbReference type="ARBA" id="ARBA00023125"/>
    </source>
</evidence>
<dbReference type="EMBL" id="CADCTB010000046">
    <property type="protein sequence ID" value="CAA9221812.1"/>
    <property type="molecule type" value="Genomic_DNA"/>
</dbReference>
<evidence type="ECO:0000256" key="9">
    <source>
        <dbReference type="ARBA" id="ARBA00023204"/>
    </source>
</evidence>
<evidence type="ECO:0000313" key="13">
    <source>
        <dbReference type="EMBL" id="CAA9221812.1"/>
    </source>
</evidence>
<dbReference type="GO" id="GO:0004016">
    <property type="term" value="F:adenylate cyclase activity"/>
    <property type="evidence" value="ECO:0007669"/>
    <property type="project" value="TreeGrafter"/>
</dbReference>
<evidence type="ECO:0000256" key="11">
    <source>
        <dbReference type="SAM" id="Coils"/>
    </source>
</evidence>
<keyword evidence="8 10" id="KW-0238">DNA-binding</keyword>
<dbReference type="PANTHER" id="PTHR34185:SF3">
    <property type="entry name" value="DNA INTEGRITY SCANNING PROTEIN DISA"/>
    <property type="match status" value="1"/>
</dbReference>
<sequence length="356" mass="39017">MPSRRDYAITDALMMVAPGQPLREGLDRILQANMGGLIVVGDGPEVLAICSGGFLLDAEFSPQRLSELAKMDGAIILAPDASRIARANVHLVPNPNVPTSETGTRHRTAERVARSIDVPVISVSEDLSIIAVYYGSIKHPLELTARLLNRANQALQTLERYKNRLDAVAGTLTALEVENLVTVRDVVTVLQRMEMVRRIAEEIHGYIIEAGTDGRLIRLQLEELMGGVEDDRRLVIKDYAETAGTWNPGEAMEALSQLSTEEILDLRAVTSVLHLPSSGAELDFPLQSKGYRLLHRIPRMPDAVIEAIVARFGTLDKILDADVKDLDDVEGVGTVRARAIKENLSRVAEGTGFDRF</sequence>
<dbReference type="GO" id="GO:0003677">
    <property type="term" value="F:DNA binding"/>
    <property type="evidence" value="ECO:0007669"/>
    <property type="project" value="UniProtKB-UniRule"/>
</dbReference>
<evidence type="ECO:0000256" key="6">
    <source>
        <dbReference type="ARBA" id="ARBA00022840"/>
    </source>
</evidence>
<keyword evidence="3 10" id="KW-0548">Nucleotidyltransferase</keyword>
<feature type="binding site" evidence="10">
    <location>
        <position position="73"/>
    </location>
    <ligand>
        <name>ATP</name>
        <dbReference type="ChEBI" id="CHEBI:30616"/>
    </ligand>
</feature>
<dbReference type="Gene3D" id="3.40.1700.10">
    <property type="entry name" value="DNA integrity scanning protein, DisA, N-terminal domain"/>
    <property type="match status" value="1"/>
</dbReference>
<dbReference type="AlphaFoldDB" id="A0A6J4HDN3"/>
<comment type="function">
    <text evidence="10">Participates in a DNA-damage check-point. DisA forms globular foci that rapidly scan along the chromosomes searching for lesions.</text>
</comment>
<evidence type="ECO:0000256" key="1">
    <source>
        <dbReference type="ARBA" id="ARBA00000877"/>
    </source>
</evidence>
<dbReference type="InterPro" id="IPR018906">
    <property type="entry name" value="DNA_integrity_scan_DisA_link"/>
</dbReference>
<organism evidence="13">
    <name type="scientific">uncultured Acidimicrobiales bacterium</name>
    <dbReference type="NCBI Taxonomy" id="310071"/>
    <lineage>
        <taxon>Bacteria</taxon>
        <taxon>Bacillati</taxon>
        <taxon>Actinomycetota</taxon>
        <taxon>Acidimicrobiia</taxon>
        <taxon>Acidimicrobiales</taxon>
        <taxon>environmental samples</taxon>
    </lineage>
</organism>
<evidence type="ECO:0000256" key="3">
    <source>
        <dbReference type="ARBA" id="ARBA00022695"/>
    </source>
</evidence>
<feature type="binding site" evidence="10">
    <location>
        <position position="91"/>
    </location>
    <ligand>
        <name>ATP</name>
        <dbReference type="ChEBI" id="CHEBI:30616"/>
    </ligand>
</feature>
<keyword evidence="5 10" id="KW-0227">DNA damage</keyword>
<comment type="subunit">
    <text evidence="10">Homooctamer.</text>
</comment>
<comment type="similarity">
    <text evidence="10">Belongs to the DisA family.</text>
</comment>
<name>A0A6J4HDN3_9ACTN</name>
<reference evidence="13" key="1">
    <citation type="submission" date="2020-02" db="EMBL/GenBank/DDBJ databases">
        <authorList>
            <person name="Meier V. D."/>
        </authorList>
    </citation>
    <scope>NUCLEOTIDE SEQUENCE</scope>
    <source>
        <strain evidence="13">AVDCRST_MAG10</strain>
    </source>
</reference>
<evidence type="ECO:0000256" key="2">
    <source>
        <dbReference type="ARBA" id="ARBA00022679"/>
    </source>
</evidence>
<proteinExistence type="inferred from homology"/>
<dbReference type="InterPro" id="IPR023763">
    <property type="entry name" value="DNA_integrity_scanning_protein"/>
</dbReference>
<keyword evidence="11" id="KW-0175">Coiled coil</keyword>
<dbReference type="PROSITE" id="PS51794">
    <property type="entry name" value="DAC"/>
    <property type="match status" value="1"/>
</dbReference>
<dbReference type="Gene3D" id="1.10.150.20">
    <property type="entry name" value="5' to 3' exonuclease, C-terminal subdomain"/>
    <property type="match status" value="1"/>
</dbReference>
<feature type="coiled-coil region" evidence="11">
    <location>
        <begin position="144"/>
        <end position="178"/>
    </location>
</feature>
<keyword evidence="7 10" id="KW-0460">Magnesium</keyword>
<feature type="domain" description="DAC" evidence="12">
    <location>
        <begin position="6"/>
        <end position="145"/>
    </location>
</feature>
<dbReference type="SUPFAM" id="SSF143597">
    <property type="entry name" value="YojJ-like"/>
    <property type="match status" value="1"/>
</dbReference>
<keyword evidence="4 10" id="KW-0547">Nucleotide-binding</keyword>
<dbReference type="GO" id="GO:0106408">
    <property type="term" value="F:diadenylate cyclase activity"/>
    <property type="evidence" value="ECO:0007669"/>
    <property type="project" value="UniProtKB-EC"/>
</dbReference>
<dbReference type="NCBIfam" id="NF010009">
    <property type="entry name" value="PRK13482.1"/>
    <property type="match status" value="1"/>
</dbReference>
<evidence type="ECO:0000259" key="12">
    <source>
        <dbReference type="PROSITE" id="PS51794"/>
    </source>
</evidence>
<dbReference type="GO" id="GO:0005524">
    <property type="term" value="F:ATP binding"/>
    <property type="evidence" value="ECO:0007669"/>
    <property type="project" value="UniProtKB-UniRule"/>
</dbReference>
<accession>A0A6J4HDN3</accession>
<keyword evidence="2 10" id="KW-0808">Transferase</keyword>
<dbReference type="Gene3D" id="1.20.1260.110">
    <property type="entry name" value="DNA integrity scanning linker region"/>
    <property type="match status" value="1"/>
</dbReference>
<dbReference type="Pfam" id="PF10635">
    <property type="entry name" value="DisA-linker"/>
    <property type="match status" value="1"/>
</dbReference>
<gene>
    <name evidence="10" type="primary">disA</name>
    <name evidence="13" type="ORF">AVDCRST_MAG10-718</name>
</gene>
<comment type="cofactor">
    <cofactor evidence="10">
        <name>Mg(2+)</name>
        <dbReference type="ChEBI" id="CHEBI:18420"/>
    </cofactor>
</comment>
<dbReference type="PANTHER" id="PTHR34185">
    <property type="entry name" value="DIADENYLATE CYCLASE"/>
    <property type="match status" value="1"/>
</dbReference>
<dbReference type="InterPro" id="IPR003390">
    <property type="entry name" value="DNA_integrity_scan_DisA_N"/>
</dbReference>
<evidence type="ECO:0000256" key="5">
    <source>
        <dbReference type="ARBA" id="ARBA00022763"/>
    </source>
</evidence>
<dbReference type="GO" id="GO:0006281">
    <property type="term" value="P:DNA repair"/>
    <property type="evidence" value="ECO:0007669"/>
    <property type="project" value="UniProtKB-UniRule"/>
</dbReference>
<dbReference type="Pfam" id="PF02457">
    <property type="entry name" value="DAC"/>
    <property type="match status" value="1"/>
</dbReference>
<dbReference type="InterPro" id="IPR050338">
    <property type="entry name" value="DisA"/>
</dbReference>
<dbReference type="SUPFAM" id="SSF47781">
    <property type="entry name" value="RuvA domain 2-like"/>
    <property type="match status" value="1"/>
</dbReference>
<feature type="binding site" evidence="10">
    <location>
        <begin position="104"/>
        <end position="108"/>
    </location>
    <ligand>
        <name>ATP</name>
        <dbReference type="ChEBI" id="CHEBI:30616"/>
    </ligand>
</feature>
<comment type="function">
    <text evidence="10">Has also diadenylate cyclase activity, catalyzing the condensation of 2 ATP molecules into cyclic di-AMP (c-di-AMP). c-di-AMP likely acts as a signaling molecule that may couple DNA integrity with a cellular process.</text>
</comment>
<keyword evidence="6 10" id="KW-0067">ATP-binding</keyword>
<dbReference type="InterPro" id="IPR038331">
    <property type="entry name" value="DisA_sf"/>
</dbReference>
<evidence type="ECO:0000256" key="4">
    <source>
        <dbReference type="ARBA" id="ARBA00022741"/>
    </source>
</evidence>
<comment type="catalytic activity">
    <reaction evidence="1 10">
        <text>2 ATP = 3',3'-c-di-AMP + 2 diphosphate</text>
        <dbReference type="Rhea" id="RHEA:35655"/>
        <dbReference type="ChEBI" id="CHEBI:30616"/>
        <dbReference type="ChEBI" id="CHEBI:33019"/>
        <dbReference type="ChEBI" id="CHEBI:71500"/>
        <dbReference type="EC" id="2.7.7.85"/>
    </reaction>
</comment>
<dbReference type="HAMAP" id="MF_01438">
    <property type="entry name" value="DisA"/>
    <property type="match status" value="1"/>
</dbReference>
<dbReference type="EC" id="2.7.7.85" evidence="10"/>
<dbReference type="InterPro" id="IPR036888">
    <property type="entry name" value="DNA_integrity_DisA_N_sf"/>
</dbReference>
<evidence type="ECO:0000256" key="10">
    <source>
        <dbReference type="HAMAP-Rule" id="MF_01438"/>
    </source>
</evidence>
<keyword evidence="9 10" id="KW-0234">DNA repair</keyword>
<dbReference type="InterPro" id="IPR010994">
    <property type="entry name" value="RuvA_2-like"/>
</dbReference>